<evidence type="ECO:0000313" key="7">
    <source>
        <dbReference type="Proteomes" id="UP000247569"/>
    </source>
</evidence>
<dbReference type="SUPFAM" id="SSF51905">
    <property type="entry name" value="FAD/NAD(P)-binding domain"/>
    <property type="match status" value="1"/>
</dbReference>
<dbReference type="Gene3D" id="3.40.30.120">
    <property type="match status" value="1"/>
</dbReference>
<protein>
    <submittedName>
        <fullName evidence="6">Putative polyketide hydroxylase/tetracenomycin A2 monooxygenase-dioxygenase</fullName>
    </submittedName>
</protein>
<keyword evidence="2" id="KW-0285">Flavoprotein</keyword>
<keyword evidence="6" id="KW-0560">Oxidoreductase</keyword>
<name>A0A318K2D1_9NOCA</name>
<evidence type="ECO:0000256" key="2">
    <source>
        <dbReference type="ARBA" id="ARBA00022630"/>
    </source>
</evidence>
<dbReference type="OrthoDB" id="8670884at2"/>
<dbReference type="EMBL" id="QJKF01000004">
    <property type="protein sequence ID" value="PXX65644.1"/>
    <property type="molecule type" value="Genomic_DNA"/>
</dbReference>
<gene>
    <name evidence="6" type="ORF">DFR70_104709</name>
</gene>
<keyword evidence="6" id="KW-0503">Monooxygenase</keyword>
<dbReference type="InterPro" id="IPR002938">
    <property type="entry name" value="FAD-bd"/>
</dbReference>
<proteinExistence type="predicted"/>
<evidence type="ECO:0000256" key="4">
    <source>
        <dbReference type="SAM" id="Phobius"/>
    </source>
</evidence>
<dbReference type="InterPro" id="IPR036188">
    <property type="entry name" value="FAD/NAD-bd_sf"/>
</dbReference>
<dbReference type="GO" id="GO:0071949">
    <property type="term" value="F:FAD binding"/>
    <property type="evidence" value="ECO:0007669"/>
    <property type="project" value="InterPro"/>
</dbReference>
<comment type="cofactor">
    <cofactor evidence="1">
        <name>FAD</name>
        <dbReference type="ChEBI" id="CHEBI:57692"/>
    </cofactor>
</comment>
<keyword evidence="7" id="KW-1185">Reference proteome</keyword>
<evidence type="ECO:0000256" key="3">
    <source>
        <dbReference type="ARBA" id="ARBA00022827"/>
    </source>
</evidence>
<reference evidence="6 7" key="1">
    <citation type="submission" date="2018-05" db="EMBL/GenBank/DDBJ databases">
        <title>Genomic Encyclopedia of Type Strains, Phase IV (KMG-IV): sequencing the most valuable type-strain genomes for metagenomic binning, comparative biology and taxonomic classification.</title>
        <authorList>
            <person name="Goeker M."/>
        </authorList>
    </citation>
    <scope>NUCLEOTIDE SEQUENCE [LARGE SCALE GENOMIC DNA]</scope>
    <source>
        <strain evidence="6 7">DSM 44704</strain>
    </source>
</reference>
<keyword evidence="6" id="KW-0223">Dioxygenase</keyword>
<evidence type="ECO:0000256" key="1">
    <source>
        <dbReference type="ARBA" id="ARBA00001974"/>
    </source>
</evidence>
<dbReference type="Pfam" id="PF21274">
    <property type="entry name" value="Rng_hyd_C"/>
    <property type="match status" value="1"/>
</dbReference>
<dbReference type="PRINTS" id="PR00420">
    <property type="entry name" value="RNGMNOXGNASE"/>
</dbReference>
<dbReference type="PANTHER" id="PTHR43004">
    <property type="entry name" value="TRK SYSTEM POTASSIUM UPTAKE PROTEIN"/>
    <property type="match status" value="1"/>
</dbReference>
<comment type="caution">
    <text evidence="6">The sequence shown here is derived from an EMBL/GenBank/DDBJ whole genome shotgun (WGS) entry which is preliminary data.</text>
</comment>
<dbReference type="GO" id="GO:0016709">
    <property type="term" value="F:oxidoreductase activity, acting on paired donors, with incorporation or reduction of molecular oxygen, NAD(P)H as one donor, and incorporation of one atom of oxygen"/>
    <property type="evidence" value="ECO:0007669"/>
    <property type="project" value="UniProtKB-ARBA"/>
</dbReference>
<dbReference type="RefSeq" id="WP_051187439.1">
    <property type="nucleotide sequence ID" value="NZ_QJKF01000004.1"/>
</dbReference>
<keyword evidence="3" id="KW-0274">FAD</keyword>
<accession>A0A318K2D1</accession>
<feature type="domain" description="FAD-binding" evidence="5">
    <location>
        <begin position="7"/>
        <end position="357"/>
    </location>
</feature>
<dbReference type="PANTHER" id="PTHR43004:SF19">
    <property type="entry name" value="BINDING MONOOXYGENASE, PUTATIVE (JCVI)-RELATED"/>
    <property type="match status" value="1"/>
</dbReference>
<dbReference type="GO" id="GO:0051213">
    <property type="term" value="F:dioxygenase activity"/>
    <property type="evidence" value="ECO:0007669"/>
    <property type="project" value="UniProtKB-KW"/>
</dbReference>
<keyword evidence="4" id="KW-0472">Membrane</keyword>
<dbReference type="Proteomes" id="UP000247569">
    <property type="component" value="Unassembled WGS sequence"/>
</dbReference>
<evidence type="ECO:0000313" key="6">
    <source>
        <dbReference type="EMBL" id="PXX65644.1"/>
    </source>
</evidence>
<feature type="transmembrane region" description="Helical" evidence="4">
    <location>
        <begin position="7"/>
        <end position="25"/>
    </location>
</feature>
<keyword evidence="4" id="KW-1133">Transmembrane helix</keyword>
<evidence type="ECO:0000259" key="5">
    <source>
        <dbReference type="Pfam" id="PF01494"/>
    </source>
</evidence>
<organism evidence="6 7">
    <name type="scientific">Nocardia tenerifensis</name>
    <dbReference type="NCBI Taxonomy" id="228006"/>
    <lineage>
        <taxon>Bacteria</taxon>
        <taxon>Bacillati</taxon>
        <taxon>Actinomycetota</taxon>
        <taxon>Actinomycetes</taxon>
        <taxon>Mycobacteriales</taxon>
        <taxon>Nocardiaceae</taxon>
        <taxon>Nocardia</taxon>
    </lineage>
</organism>
<keyword evidence="4" id="KW-0812">Transmembrane</keyword>
<dbReference type="Gene3D" id="3.50.50.60">
    <property type="entry name" value="FAD/NAD(P)-binding domain"/>
    <property type="match status" value="1"/>
</dbReference>
<dbReference type="Gene3D" id="3.30.9.10">
    <property type="entry name" value="D-Amino Acid Oxidase, subunit A, domain 2"/>
    <property type="match status" value="1"/>
</dbReference>
<dbReference type="InterPro" id="IPR050641">
    <property type="entry name" value="RIFMO-like"/>
</dbReference>
<dbReference type="AlphaFoldDB" id="A0A318K2D1"/>
<sequence>MTSTQHVPVLIVGGGLVGLSAALFLEYHGVPFVLIEKRTGGSTLPRSRGVHTRTVELFRQLGIENRVQQAAATALKAGRFGGAMRGASLATAERLDLANFMKSLENPEPSPSTFCFLPQAQLEPILTELARERGGDLRFGVELCEFEAAADGVVATLRDQSGTVSTLRADYLIAADGAGSPIRQALGITGWELPPTHHYLNVFVRADLTEVLDGRTFSQCEIVNDTVRALVLTKNNTDEWSFHLEYDPARTDLTDYPVQRCAELVRAAIGVPDIAVEVLARTAWDTGVFVADEYRRDRVFLVGDAAHRHAPWGGYGANTGIADAHNLIWKLASVLSGTAGPALLDTYQAERRPRAIVAAEQARLGTEFTTRYGIETPDNAADLARQLSTNTVMSRYRYDSTAVLGARPGAPHVDLLTGQAGTRVPHLWIDSSQRISTVDLPGPGFAVLVTGASAAWRDAVAEAHWETGIDITVHALPAGEWAARTGLPEGGALLVRPDGFVAGRSDEDLYPSTLTAALRRINGVLPSDTTLLGAAVGA</sequence>
<dbReference type="Pfam" id="PF01494">
    <property type="entry name" value="FAD_binding_3"/>
    <property type="match status" value="1"/>
</dbReference>